<organism evidence="2 3">
    <name type="scientific">Aeromonas allosaccharophila</name>
    <dbReference type="NCBI Taxonomy" id="656"/>
    <lineage>
        <taxon>Bacteria</taxon>
        <taxon>Pseudomonadati</taxon>
        <taxon>Pseudomonadota</taxon>
        <taxon>Gammaproteobacteria</taxon>
        <taxon>Aeromonadales</taxon>
        <taxon>Aeromonadaceae</taxon>
        <taxon>Aeromonas</taxon>
    </lineage>
</organism>
<dbReference type="GeneID" id="97122746"/>
<dbReference type="Proteomes" id="UP000595101">
    <property type="component" value="Chromosome"/>
</dbReference>
<reference evidence="2 3" key="1">
    <citation type="submission" date="2020-12" db="EMBL/GenBank/DDBJ databases">
        <title>FDA dAtabase for Regulatory Grade micrObial Sequences (FDA-ARGOS): Supporting development and validation of Infectious Disease Dx tests.</title>
        <authorList>
            <person name="Sproer C."/>
            <person name="Gronow S."/>
            <person name="Severitt S."/>
            <person name="Schroder I."/>
            <person name="Tallon L."/>
            <person name="Sadzewicz L."/>
            <person name="Zhao X."/>
            <person name="Boylan J."/>
            <person name="Ott S."/>
            <person name="Bowen H."/>
            <person name="Vavikolanu K."/>
            <person name="Mehta A."/>
            <person name="Aluvathingal J."/>
            <person name="Nadendla S."/>
            <person name="Lowell S."/>
            <person name="Myers T."/>
            <person name="Yan Y."/>
            <person name="Sichtig H."/>
        </authorList>
    </citation>
    <scope>NUCLEOTIDE SEQUENCE [LARGE SCALE GENOMIC DNA]</scope>
    <source>
        <strain evidence="2 3">FDAARGOS_933</strain>
    </source>
</reference>
<gene>
    <name evidence="2" type="ORF">I6G90_06205</name>
</gene>
<dbReference type="Pfam" id="PF09983">
    <property type="entry name" value="JetD_C"/>
    <property type="match status" value="1"/>
</dbReference>
<name>A0A7T2PHP7_9GAMM</name>
<accession>A0A7T2PHP7</accession>
<dbReference type="EMBL" id="CP065745">
    <property type="protein sequence ID" value="QPR56011.1"/>
    <property type="molecule type" value="Genomic_DNA"/>
</dbReference>
<evidence type="ECO:0000259" key="1">
    <source>
        <dbReference type="Pfam" id="PF09983"/>
    </source>
</evidence>
<dbReference type="KEGG" id="aall:I6G90_06205"/>
<evidence type="ECO:0000313" key="2">
    <source>
        <dbReference type="EMBL" id="QPR56011.1"/>
    </source>
</evidence>
<feature type="domain" description="Wadjet protein JetD C-terminal" evidence="1">
    <location>
        <begin position="68"/>
        <end position="103"/>
    </location>
</feature>
<dbReference type="RefSeq" id="WP_197930287.1">
    <property type="nucleotide sequence ID" value="NZ_CP065745.1"/>
</dbReference>
<evidence type="ECO:0000313" key="3">
    <source>
        <dbReference type="Proteomes" id="UP000595101"/>
    </source>
</evidence>
<dbReference type="AlphaFoldDB" id="A0A7T2PHP7"/>
<protein>
    <recommendedName>
        <fullName evidence="1">Wadjet protein JetD C-terminal domain-containing protein</fullName>
    </recommendedName>
</protein>
<sequence>MFSIHPLQHKHDVISHNTTHLFVLNSEFSYINKPYNNQASTNRHSKIMTLFNRIQAICLSVLVLHQQGDLDTHGFTILYRARSYIPEWRPVQIDEDILLGHKPPRMGA</sequence>
<proteinExistence type="predicted"/>
<dbReference type="InterPro" id="IPR024534">
    <property type="entry name" value="JetD_C"/>
</dbReference>